<accession>A0A540NMS8</accession>
<dbReference type="EMBL" id="VIEB01000020">
    <property type="protein sequence ID" value="TQE12331.1"/>
    <property type="molecule type" value="Genomic_DNA"/>
</dbReference>
<organism evidence="2 3">
    <name type="scientific">Malus baccata</name>
    <name type="common">Siberian crab apple</name>
    <name type="synonym">Pyrus baccata</name>
    <dbReference type="NCBI Taxonomy" id="106549"/>
    <lineage>
        <taxon>Eukaryota</taxon>
        <taxon>Viridiplantae</taxon>
        <taxon>Streptophyta</taxon>
        <taxon>Embryophyta</taxon>
        <taxon>Tracheophyta</taxon>
        <taxon>Spermatophyta</taxon>
        <taxon>Magnoliopsida</taxon>
        <taxon>eudicotyledons</taxon>
        <taxon>Gunneridae</taxon>
        <taxon>Pentapetalae</taxon>
        <taxon>rosids</taxon>
        <taxon>fabids</taxon>
        <taxon>Rosales</taxon>
        <taxon>Rosaceae</taxon>
        <taxon>Amygdaloideae</taxon>
        <taxon>Maleae</taxon>
        <taxon>Malus</taxon>
    </lineage>
</organism>
<dbReference type="PANTHER" id="PTHR21713">
    <property type="entry name" value="NASCENT POLYPEPTIDE ASSOCIATED COMPLEX ALPHA SUBUNIT-RELATED"/>
    <property type="match status" value="1"/>
</dbReference>
<comment type="caution">
    <text evidence="2">The sequence shown here is derived from an EMBL/GenBank/DDBJ whole genome shotgun (WGS) entry which is preliminary data.</text>
</comment>
<dbReference type="STRING" id="106549.A0A540NMS8"/>
<feature type="compositionally biased region" description="Acidic residues" evidence="1">
    <location>
        <begin position="23"/>
        <end position="33"/>
    </location>
</feature>
<dbReference type="GO" id="GO:0005854">
    <property type="term" value="C:nascent polypeptide-associated complex"/>
    <property type="evidence" value="ECO:0007669"/>
    <property type="project" value="InterPro"/>
</dbReference>
<evidence type="ECO:0000313" key="3">
    <source>
        <dbReference type="Proteomes" id="UP000315295"/>
    </source>
</evidence>
<sequence>MMDKSSVMGKPEISGAAARPQADEEEEEVDETGVEPNDIDLLMIHAGVLRR</sequence>
<dbReference type="InterPro" id="IPR016641">
    <property type="entry name" value="EGD2/NACA0like"/>
</dbReference>
<name>A0A540NMS8_MALBA</name>
<keyword evidence="3" id="KW-1185">Reference proteome</keyword>
<gene>
    <name evidence="2" type="ORF">C1H46_001984</name>
</gene>
<evidence type="ECO:0000313" key="2">
    <source>
        <dbReference type="EMBL" id="TQE12331.1"/>
    </source>
</evidence>
<proteinExistence type="predicted"/>
<dbReference type="Proteomes" id="UP000315295">
    <property type="component" value="Unassembled WGS sequence"/>
</dbReference>
<dbReference type="AlphaFoldDB" id="A0A540NMS8"/>
<protein>
    <submittedName>
        <fullName evidence="2">Uncharacterized protein</fullName>
    </submittedName>
</protein>
<feature type="region of interest" description="Disordered" evidence="1">
    <location>
        <begin position="1"/>
        <end position="38"/>
    </location>
</feature>
<reference evidence="2 3" key="1">
    <citation type="journal article" date="2019" name="G3 (Bethesda)">
        <title>Sequencing of a Wild Apple (Malus baccata) Genome Unravels the Differences Between Cultivated and Wild Apple Species Regarding Disease Resistance and Cold Tolerance.</title>
        <authorList>
            <person name="Chen X."/>
        </authorList>
    </citation>
    <scope>NUCLEOTIDE SEQUENCE [LARGE SCALE GENOMIC DNA]</scope>
    <source>
        <strain evidence="3">cv. Shandingzi</strain>
        <tissue evidence="2">Leaves</tissue>
    </source>
</reference>
<evidence type="ECO:0000256" key="1">
    <source>
        <dbReference type="SAM" id="MobiDB-lite"/>
    </source>
</evidence>